<keyword evidence="2" id="KW-0175">Coiled coil</keyword>
<evidence type="ECO:0000259" key="3">
    <source>
        <dbReference type="PROSITE" id="PS50891"/>
    </source>
</evidence>
<accession>A0A830BZP6</accession>
<gene>
    <name evidence="4" type="ORF">PHJA_000892800</name>
</gene>
<dbReference type="InterPro" id="IPR004883">
    <property type="entry name" value="LOB"/>
</dbReference>
<dbReference type="AlphaFoldDB" id="A0A830BZP6"/>
<name>A0A830BZP6_9LAMI</name>
<dbReference type="EMBL" id="BMAC01000145">
    <property type="protein sequence ID" value="GFP87491.1"/>
    <property type="molecule type" value="Genomic_DNA"/>
</dbReference>
<proteinExistence type="inferred from homology"/>
<protein>
    <submittedName>
        <fullName evidence="4">LOB domain-containing protein 22</fullName>
    </submittedName>
</protein>
<dbReference type="PROSITE" id="PS50891">
    <property type="entry name" value="LOB"/>
    <property type="match status" value="1"/>
</dbReference>
<evidence type="ECO:0000313" key="4">
    <source>
        <dbReference type="EMBL" id="GFP87491.1"/>
    </source>
</evidence>
<dbReference type="Pfam" id="PF03195">
    <property type="entry name" value="LOB"/>
    <property type="match status" value="1"/>
</dbReference>
<dbReference type="PANTHER" id="PTHR31301:SF103">
    <property type="entry name" value="LOB DOMAIN-CONTAINING PROTEIN 5-RELATED"/>
    <property type="match status" value="1"/>
</dbReference>
<evidence type="ECO:0000256" key="1">
    <source>
        <dbReference type="ARBA" id="ARBA00005474"/>
    </source>
</evidence>
<keyword evidence="5" id="KW-1185">Reference proteome</keyword>
<evidence type="ECO:0000256" key="2">
    <source>
        <dbReference type="SAM" id="Coils"/>
    </source>
</evidence>
<reference evidence="4" key="1">
    <citation type="submission" date="2020-07" db="EMBL/GenBank/DDBJ databases">
        <title>Ethylene signaling mediates host invasion by parasitic plants.</title>
        <authorList>
            <person name="Yoshida S."/>
        </authorList>
    </citation>
    <scope>NUCLEOTIDE SEQUENCE</scope>
    <source>
        <strain evidence="4">Okayama</strain>
    </source>
</reference>
<sequence>MHQRRRCEENCVYAMYFPAERVEDFWNVHALFGINMAMKIINSVGEKDRVTTTETLFLEARIRKENPVHGPIEVEMKLQAQIENAKNELEIVRKKLRLFRRNEGSST</sequence>
<feature type="coiled-coil region" evidence="2">
    <location>
        <begin position="75"/>
        <end position="102"/>
    </location>
</feature>
<comment type="caution">
    <text evidence="4">The sequence shown here is derived from an EMBL/GenBank/DDBJ whole genome shotgun (WGS) entry which is preliminary data.</text>
</comment>
<dbReference type="PANTHER" id="PTHR31301">
    <property type="entry name" value="LOB DOMAIN-CONTAINING PROTEIN 4-RELATED"/>
    <property type="match status" value="1"/>
</dbReference>
<dbReference type="OrthoDB" id="1937566at2759"/>
<comment type="similarity">
    <text evidence="1">Belongs to the LOB domain-containing protein family.</text>
</comment>
<evidence type="ECO:0000313" key="5">
    <source>
        <dbReference type="Proteomes" id="UP000653305"/>
    </source>
</evidence>
<feature type="domain" description="LOB" evidence="3">
    <location>
        <begin position="1"/>
        <end position="96"/>
    </location>
</feature>
<dbReference type="Proteomes" id="UP000653305">
    <property type="component" value="Unassembled WGS sequence"/>
</dbReference>
<organism evidence="4 5">
    <name type="scientific">Phtheirospermum japonicum</name>
    <dbReference type="NCBI Taxonomy" id="374723"/>
    <lineage>
        <taxon>Eukaryota</taxon>
        <taxon>Viridiplantae</taxon>
        <taxon>Streptophyta</taxon>
        <taxon>Embryophyta</taxon>
        <taxon>Tracheophyta</taxon>
        <taxon>Spermatophyta</taxon>
        <taxon>Magnoliopsida</taxon>
        <taxon>eudicotyledons</taxon>
        <taxon>Gunneridae</taxon>
        <taxon>Pentapetalae</taxon>
        <taxon>asterids</taxon>
        <taxon>lamiids</taxon>
        <taxon>Lamiales</taxon>
        <taxon>Orobanchaceae</taxon>
        <taxon>Orobanchaceae incertae sedis</taxon>
        <taxon>Phtheirospermum</taxon>
    </lineage>
</organism>